<dbReference type="AlphaFoldDB" id="A0AAD9B965"/>
<dbReference type="Proteomes" id="UP001228049">
    <property type="component" value="Unassembled WGS sequence"/>
</dbReference>
<organism evidence="2 3">
    <name type="scientific">Dissostichus eleginoides</name>
    <name type="common">Patagonian toothfish</name>
    <name type="synonym">Dissostichus amissus</name>
    <dbReference type="NCBI Taxonomy" id="100907"/>
    <lineage>
        <taxon>Eukaryota</taxon>
        <taxon>Metazoa</taxon>
        <taxon>Chordata</taxon>
        <taxon>Craniata</taxon>
        <taxon>Vertebrata</taxon>
        <taxon>Euteleostomi</taxon>
        <taxon>Actinopterygii</taxon>
        <taxon>Neopterygii</taxon>
        <taxon>Teleostei</taxon>
        <taxon>Neoteleostei</taxon>
        <taxon>Acanthomorphata</taxon>
        <taxon>Eupercaria</taxon>
        <taxon>Perciformes</taxon>
        <taxon>Notothenioidei</taxon>
        <taxon>Nototheniidae</taxon>
        <taxon>Dissostichus</taxon>
    </lineage>
</organism>
<sequence length="157" mass="16537">MKTLLLASALFAGLFVSLTAVPVPDPAPAPYHAFCKTMLFAGPCTDIKTMLVTQILASSPEYTLVSVVPGFVKANHTSPKTPEGESIIISLNPTILTGGCRMSALSTSNGFTSLFDGGQNYCNLYNLVSASGLMKEPGFMEITNEWACLGYGLATCS</sequence>
<feature type="signal peptide" evidence="1">
    <location>
        <begin position="1"/>
        <end position="20"/>
    </location>
</feature>
<dbReference type="EMBL" id="JASDAP010000026">
    <property type="protein sequence ID" value="KAK1879356.1"/>
    <property type="molecule type" value="Genomic_DNA"/>
</dbReference>
<proteinExistence type="predicted"/>
<gene>
    <name evidence="2" type="ORF">KUDE01_027479</name>
</gene>
<evidence type="ECO:0000313" key="2">
    <source>
        <dbReference type="EMBL" id="KAK1879356.1"/>
    </source>
</evidence>
<evidence type="ECO:0000313" key="3">
    <source>
        <dbReference type="Proteomes" id="UP001228049"/>
    </source>
</evidence>
<dbReference type="PANTHER" id="PTHR38564">
    <property type="entry name" value="SI:CH73-250A16.5-RELATED"/>
    <property type="match status" value="1"/>
</dbReference>
<protein>
    <submittedName>
        <fullName evidence="2">Dynein regulatory complex subunit 7</fullName>
    </submittedName>
</protein>
<name>A0AAD9B965_DISEL</name>
<keyword evidence="1" id="KW-0732">Signal</keyword>
<reference evidence="2" key="1">
    <citation type="submission" date="2023-04" db="EMBL/GenBank/DDBJ databases">
        <title>Chromosome-level genome of Chaenocephalus aceratus.</title>
        <authorList>
            <person name="Park H."/>
        </authorList>
    </citation>
    <scope>NUCLEOTIDE SEQUENCE</scope>
    <source>
        <strain evidence="2">DE</strain>
        <tissue evidence="2">Muscle</tissue>
    </source>
</reference>
<accession>A0AAD9B965</accession>
<evidence type="ECO:0000256" key="1">
    <source>
        <dbReference type="SAM" id="SignalP"/>
    </source>
</evidence>
<dbReference type="PANTHER" id="PTHR38564:SF2">
    <property type="entry name" value="WU:FC46H12 PRECURSOR"/>
    <property type="match status" value="1"/>
</dbReference>
<comment type="caution">
    <text evidence="2">The sequence shown here is derived from an EMBL/GenBank/DDBJ whole genome shotgun (WGS) entry which is preliminary data.</text>
</comment>
<keyword evidence="3" id="KW-1185">Reference proteome</keyword>
<feature type="chain" id="PRO_5042274018" evidence="1">
    <location>
        <begin position="21"/>
        <end position="157"/>
    </location>
</feature>